<name>A0A6M3KK85_9ZZZZ</name>
<sequence>MQKIIVKEVRGPLGRGEKKFYAVVDEKGAEFTTFDTKISQVTPNSLVEIEVKVEGKYANITDWKVLEAGLPPANSKNGNGAYGKTPEQFDAERRSIEAQTAFKGIIELWCSPNSSSNCQIEESTLRKAIKWAEARLDATMPVQTITSAPESPKQATSEKSHGNGFKNRGEFLTACLKEYKLTGSEVCAVLEVKSIEDIEKTYGSLEKAYLVVVECMTKK</sequence>
<organism evidence="1">
    <name type="scientific">viral metagenome</name>
    <dbReference type="NCBI Taxonomy" id="1070528"/>
    <lineage>
        <taxon>unclassified sequences</taxon>
        <taxon>metagenomes</taxon>
        <taxon>organismal metagenomes</taxon>
    </lineage>
</organism>
<accession>A0A6M3KK85</accession>
<reference evidence="1" key="1">
    <citation type="submission" date="2020-03" db="EMBL/GenBank/DDBJ databases">
        <title>The deep terrestrial virosphere.</title>
        <authorList>
            <person name="Holmfeldt K."/>
            <person name="Nilsson E."/>
            <person name="Simone D."/>
            <person name="Lopez-Fernandez M."/>
            <person name="Wu X."/>
            <person name="de Brujin I."/>
            <person name="Lundin D."/>
            <person name="Andersson A."/>
            <person name="Bertilsson S."/>
            <person name="Dopson M."/>
        </authorList>
    </citation>
    <scope>NUCLEOTIDE SEQUENCE</scope>
    <source>
        <strain evidence="1">MM415A00434</strain>
    </source>
</reference>
<dbReference type="AlphaFoldDB" id="A0A6M3KK85"/>
<protein>
    <submittedName>
        <fullName evidence="1">Uncharacterized protein</fullName>
    </submittedName>
</protein>
<dbReference type="EMBL" id="MT142483">
    <property type="protein sequence ID" value="QJA82262.1"/>
    <property type="molecule type" value="Genomic_DNA"/>
</dbReference>
<proteinExistence type="predicted"/>
<evidence type="ECO:0000313" key="1">
    <source>
        <dbReference type="EMBL" id="QJA82262.1"/>
    </source>
</evidence>
<gene>
    <name evidence="1" type="ORF">MM415A00434_0037</name>
</gene>